<dbReference type="Proteomes" id="UP001597493">
    <property type="component" value="Unassembled WGS sequence"/>
</dbReference>
<evidence type="ECO:0000313" key="5">
    <source>
        <dbReference type="EMBL" id="MFD2662871.1"/>
    </source>
</evidence>
<dbReference type="EMBL" id="JBHUMY010000032">
    <property type="protein sequence ID" value="MFD2662871.1"/>
    <property type="molecule type" value="Genomic_DNA"/>
</dbReference>
<gene>
    <name evidence="5" type="ORF">ACFSW5_21685</name>
</gene>
<dbReference type="InterPro" id="IPR036582">
    <property type="entry name" value="Mao_N_sf"/>
</dbReference>
<dbReference type="Gene3D" id="2.60.40.1240">
    <property type="match status" value="1"/>
</dbReference>
<dbReference type="Pfam" id="PF07833">
    <property type="entry name" value="Cu_amine_oxidN1"/>
    <property type="match status" value="1"/>
</dbReference>
<feature type="domain" description="DUF4352" evidence="4">
    <location>
        <begin position="106"/>
        <end position="222"/>
    </location>
</feature>
<evidence type="ECO:0000313" key="6">
    <source>
        <dbReference type="Proteomes" id="UP001597493"/>
    </source>
</evidence>
<comment type="caution">
    <text evidence="5">The sequence shown here is derived from an EMBL/GenBank/DDBJ whole genome shotgun (WGS) entry which is preliminary data.</text>
</comment>
<evidence type="ECO:0000256" key="2">
    <source>
        <dbReference type="SAM" id="SignalP"/>
    </source>
</evidence>
<feature type="domain" description="Copper amine oxidase-like N-terminal" evidence="3">
    <location>
        <begin position="33"/>
        <end position="79"/>
    </location>
</feature>
<dbReference type="Pfam" id="PF11611">
    <property type="entry name" value="DUF4352"/>
    <property type="match status" value="1"/>
</dbReference>
<evidence type="ECO:0000256" key="1">
    <source>
        <dbReference type="ARBA" id="ARBA00022729"/>
    </source>
</evidence>
<feature type="chain" id="PRO_5045615963" evidence="2">
    <location>
        <begin position="26"/>
        <end position="241"/>
    </location>
</feature>
<proteinExistence type="predicted"/>
<keyword evidence="6" id="KW-1185">Reference proteome</keyword>
<reference evidence="6" key="1">
    <citation type="journal article" date="2019" name="Int. J. Syst. Evol. Microbiol.">
        <title>The Global Catalogue of Microorganisms (GCM) 10K type strain sequencing project: providing services to taxonomists for standard genome sequencing and annotation.</title>
        <authorList>
            <consortium name="The Broad Institute Genomics Platform"/>
            <consortium name="The Broad Institute Genome Sequencing Center for Infectious Disease"/>
            <person name="Wu L."/>
            <person name="Ma J."/>
        </authorList>
    </citation>
    <scope>NUCLEOTIDE SEQUENCE [LARGE SCALE GENOMIC DNA]</scope>
    <source>
        <strain evidence="6">TISTR 1827</strain>
    </source>
</reference>
<organism evidence="5 6">
    <name type="scientific">Paenibacillus thailandensis</name>
    <dbReference type="NCBI Taxonomy" id="393250"/>
    <lineage>
        <taxon>Bacteria</taxon>
        <taxon>Bacillati</taxon>
        <taxon>Bacillota</taxon>
        <taxon>Bacilli</taxon>
        <taxon>Bacillales</taxon>
        <taxon>Paenibacillaceae</taxon>
        <taxon>Paenibacillus</taxon>
    </lineage>
</organism>
<evidence type="ECO:0000259" key="3">
    <source>
        <dbReference type="Pfam" id="PF07833"/>
    </source>
</evidence>
<dbReference type="InterPro" id="IPR029051">
    <property type="entry name" value="DUF4352"/>
</dbReference>
<dbReference type="InterPro" id="IPR029050">
    <property type="entry name" value="Immunoprotect_excell_Ig-like"/>
</dbReference>
<dbReference type="Gene3D" id="3.30.457.10">
    <property type="entry name" value="Copper amine oxidase-like, N-terminal domain"/>
    <property type="match status" value="1"/>
</dbReference>
<dbReference type="InterPro" id="IPR012854">
    <property type="entry name" value="Cu_amine_oxidase-like_N"/>
</dbReference>
<sequence>MKKKIIAAGVVASLMLVSAGIGAYAATKMTLVVNGTVAKVDPKVIDGTTYIPVRAAAELLGATVGYDNKTNTVTITSKGASDSTTPSATTNSKSSPAAIGAKVTYKVEDILDNYTAEIKVESATRGALAWELIKGANQFNEAAPDGYEYLLAKISFKVVSNEKADASVHVGPSSFNLVSSSGKEYDSASVVEPEPALDTNLYAGASATGWVAFLVEKTDKAPLISFGTKYDGTGGAWFKTS</sequence>
<dbReference type="RefSeq" id="WP_379277810.1">
    <property type="nucleotide sequence ID" value="NZ_JBHUGT010000013.1"/>
</dbReference>
<feature type="signal peptide" evidence="2">
    <location>
        <begin position="1"/>
        <end position="25"/>
    </location>
</feature>
<dbReference type="SUPFAM" id="SSF55383">
    <property type="entry name" value="Copper amine oxidase, domain N"/>
    <property type="match status" value="1"/>
</dbReference>
<protein>
    <submittedName>
        <fullName evidence="5">Stalk domain-containing protein</fullName>
    </submittedName>
</protein>
<accession>A0ABW5R245</accession>
<evidence type="ECO:0000259" key="4">
    <source>
        <dbReference type="Pfam" id="PF11611"/>
    </source>
</evidence>
<name>A0ABW5R245_9BACL</name>
<keyword evidence="1 2" id="KW-0732">Signal</keyword>